<accession>A0A1D1UN03</accession>
<organism evidence="1 2">
    <name type="scientific">Ramazzottius varieornatus</name>
    <name type="common">Water bear</name>
    <name type="synonym">Tardigrade</name>
    <dbReference type="NCBI Taxonomy" id="947166"/>
    <lineage>
        <taxon>Eukaryota</taxon>
        <taxon>Metazoa</taxon>
        <taxon>Ecdysozoa</taxon>
        <taxon>Tardigrada</taxon>
        <taxon>Eutardigrada</taxon>
        <taxon>Parachela</taxon>
        <taxon>Hypsibioidea</taxon>
        <taxon>Ramazzottiidae</taxon>
        <taxon>Ramazzottius</taxon>
    </lineage>
</organism>
<comment type="caution">
    <text evidence="1">The sequence shown here is derived from an EMBL/GenBank/DDBJ whole genome shotgun (WGS) entry which is preliminary data.</text>
</comment>
<sequence length="129" mass="14985">MDLQEEGLCFRGEGCSNEKPWQDSTYKFKITKVSVPGSRYQCTGCRTSFMKKPAEQYLLVIHVEQDFENGSGGVIAWSRFRLYHMNNRCIKIRHSKFHSDNDVIQDKILQKLSGEERAAIRNFRSGYIV</sequence>
<dbReference type="AlphaFoldDB" id="A0A1D1UN03"/>
<evidence type="ECO:0000313" key="1">
    <source>
        <dbReference type="EMBL" id="GAU88657.1"/>
    </source>
</evidence>
<reference evidence="1 2" key="1">
    <citation type="journal article" date="2016" name="Nat. Commun.">
        <title>Extremotolerant tardigrade genome and improved radiotolerance of human cultured cells by tardigrade-unique protein.</title>
        <authorList>
            <person name="Hashimoto T."/>
            <person name="Horikawa D.D."/>
            <person name="Saito Y."/>
            <person name="Kuwahara H."/>
            <person name="Kozuka-Hata H."/>
            <person name="Shin-I T."/>
            <person name="Minakuchi Y."/>
            <person name="Ohishi K."/>
            <person name="Motoyama A."/>
            <person name="Aizu T."/>
            <person name="Enomoto A."/>
            <person name="Kondo K."/>
            <person name="Tanaka S."/>
            <person name="Hara Y."/>
            <person name="Koshikawa S."/>
            <person name="Sagara H."/>
            <person name="Miura T."/>
            <person name="Yokobori S."/>
            <person name="Miyagawa K."/>
            <person name="Suzuki Y."/>
            <person name="Kubo T."/>
            <person name="Oyama M."/>
            <person name="Kohara Y."/>
            <person name="Fujiyama A."/>
            <person name="Arakawa K."/>
            <person name="Katayama T."/>
            <person name="Toyoda A."/>
            <person name="Kunieda T."/>
        </authorList>
    </citation>
    <scope>NUCLEOTIDE SEQUENCE [LARGE SCALE GENOMIC DNA]</scope>
    <source>
        <strain evidence="1 2">YOKOZUNA-1</strain>
    </source>
</reference>
<keyword evidence="2" id="KW-1185">Reference proteome</keyword>
<protein>
    <submittedName>
        <fullName evidence="1">Uncharacterized protein</fullName>
    </submittedName>
</protein>
<proteinExistence type="predicted"/>
<dbReference type="Proteomes" id="UP000186922">
    <property type="component" value="Unassembled WGS sequence"/>
</dbReference>
<name>A0A1D1UN03_RAMVA</name>
<dbReference type="EMBL" id="BDGG01000001">
    <property type="protein sequence ID" value="GAU88657.1"/>
    <property type="molecule type" value="Genomic_DNA"/>
</dbReference>
<evidence type="ECO:0000313" key="2">
    <source>
        <dbReference type="Proteomes" id="UP000186922"/>
    </source>
</evidence>
<gene>
    <name evidence="1" type="primary">RvY_01308-1</name>
    <name evidence="1" type="synonym">RvY_01308.1</name>
    <name evidence="1" type="ORF">RvY_01308</name>
</gene>